<sequence length="511" mass="57156">MPAEQKETPHFWAIIDALPVAVLYKDTAKPQIFANKQALLLMGLPSTESVLTLTDIRRIELLDPDSQEALSLVQNPLLLALSGSVLQQSVLLAPSQIKLQLDARLIQLSFTLSNSVLITLTREQHKPGEQLKKTSVQHTEEMEEALAFDKLISLISAELINVQPEKLDNHIEDALSALGEFCHADRSYVFLFHDDTSMMSNTHEWVRSGVSSHQDQLQNVPESALPYFWRVLQEEYIFAVSDVQQLPLQAVLEKQEFESEDIQSVLCAAMVSDDQLLGFVGCDMVARKRAWTASDIRRLKLVGNMIGNTIQNINYRLSLQQVQQELVQANAELQELASRDGLTGIANRRKFDTLLQQELHRSARQQQPLGLIMIDIDYFKRYNDYYGHLAGDDVLKQVAQQLQQVLKREGEVVARYGGEEFAIVVPACTAESLHQLLDALQDRVKQLGIAHQQAPNQQLTISLGASLIEPDKTTTAHQLIQLADKALYQAKAAGRNQAKTFPPVADGKAQS</sequence>
<dbReference type="Pfam" id="PF01590">
    <property type="entry name" value="GAF"/>
    <property type="match status" value="1"/>
</dbReference>
<dbReference type="PANTHER" id="PTHR45138">
    <property type="entry name" value="REGULATORY COMPONENTS OF SENSORY TRANSDUCTION SYSTEM"/>
    <property type="match status" value="1"/>
</dbReference>
<dbReference type="GO" id="GO:0052621">
    <property type="term" value="F:diguanylate cyclase activity"/>
    <property type="evidence" value="ECO:0007669"/>
    <property type="project" value="UniProtKB-EC"/>
</dbReference>
<evidence type="ECO:0000256" key="3">
    <source>
        <dbReference type="SAM" id="Coils"/>
    </source>
</evidence>
<comment type="caution">
    <text evidence="5">The sequence shown here is derived from an EMBL/GenBank/DDBJ whole genome shotgun (WGS) entry which is preliminary data.</text>
</comment>
<dbReference type="EC" id="2.7.7.65" evidence="1"/>
<comment type="catalytic activity">
    <reaction evidence="2">
        <text>2 GTP = 3',3'-c-di-GMP + 2 diphosphate</text>
        <dbReference type="Rhea" id="RHEA:24898"/>
        <dbReference type="ChEBI" id="CHEBI:33019"/>
        <dbReference type="ChEBI" id="CHEBI:37565"/>
        <dbReference type="ChEBI" id="CHEBI:58805"/>
        <dbReference type="EC" id="2.7.7.65"/>
    </reaction>
</comment>
<evidence type="ECO:0000259" key="4">
    <source>
        <dbReference type="PROSITE" id="PS50887"/>
    </source>
</evidence>
<feature type="coiled-coil region" evidence="3">
    <location>
        <begin position="312"/>
        <end position="339"/>
    </location>
</feature>
<proteinExistence type="predicted"/>
<dbReference type="PANTHER" id="PTHR45138:SF9">
    <property type="entry name" value="DIGUANYLATE CYCLASE DGCM-RELATED"/>
    <property type="match status" value="1"/>
</dbReference>
<evidence type="ECO:0000313" key="5">
    <source>
        <dbReference type="EMBL" id="MDP4528370.1"/>
    </source>
</evidence>
<dbReference type="InterPro" id="IPR003018">
    <property type="entry name" value="GAF"/>
</dbReference>
<dbReference type="CDD" id="cd01949">
    <property type="entry name" value="GGDEF"/>
    <property type="match status" value="1"/>
</dbReference>
<dbReference type="Gene3D" id="3.30.70.270">
    <property type="match status" value="1"/>
</dbReference>
<protein>
    <recommendedName>
        <fullName evidence="1">diguanylate cyclase</fullName>
        <ecNumber evidence="1">2.7.7.65</ecNumber>
    </recommendedName>
</protein>
<dbReference type="Proteomes" id="UP001236258">
    <property type="component" value="Unassembled WGS sequence"/>
</dbReference>
<reference evidence="5 6" key="1">
    <citation type="submission" date="2023-08" db="EMBL/GenBank/DDBJ databases">
        <authorList>
            <person name="Joshi A."/>
            <person name="Thite S."/>
        </authorList>
    </citation>
    <scope>NUCLEOTIDE SEQUENCE [LARGE SCALE GENOMIC DNA]</scope>
    <source>
        <strain evidence="5 6">1E1</strain>
    </source>
</reference>
<evidence type="ECO:0000313" key="6">
    <source>
        <dbReference type="Proteomes" id="UP001236258"/>
    </source>
</evidence>
<gene>
    <name evidence="5" type="ORF">Q3O59_04920</name>
</gene>
<dbReference type="SUPFAM" id="SSF55781">
    <property type="entry name" value="GAF domain-like"/>
    <property type="match status" value="1"/>
</dbReference>
<dbReference type="InterPro" id="IPR043128">
    <property type="entry name" value="Rev_trsase/Diguanyl_cyclase"/>
</dbReference>
<accession>A0ABT9GNK3</accession>
<dbReference type="InterPro" id="IPR029787">
    <property type="entry name" value="Nucleotide_cyclase"/>
</dbReference>
<dbReference type="Gene3D" id="3.30.450.40">
    <property type="match status" value="1"/>
</dbReference>
<dbReference type="SUPFAM" id="SSF55073">
    <property type="entry name" value="Nucleotide cyclase"/>
    <property type="match status" value="1"/>
</dbReference>
<feature type="domain" description="GGDEF" evidence="4">
    <location>
        <begin position="367"/>
        <end position="503"/>
    </location>
</feature>
<dbReference type="InterPro" id="IPR029016">
    <property type="entry name" value="GAF-like_dom_sf"/>
</dbReference>
<dbReference type="EMBL" id="JAUZVY010000002">
    <property type="protein sequence ID" value="MDP4528370.1"/>
    <property type="molecule type" value="Genomic_DNA"/>
</dbReference>
<evidence type="ECO:0000256" key="1">
    <source>
        <dbReference type="ARBA" id="ARBA00012528"/>
    </source>
</evidence>
<keyword evidence="5" id="KW-0548">Nucleotidyltransferase</keyword>
<dbReference type="PROSITE" id="PS50887">
    <property type="entry name" value="GGDEF"/>
    <property type="match status" value="1"/>
</dbReference>
<dbReference type="SMART" id="SM00065">
    <property type="entry name" value="GAF"/>
    <property type="match status" value="1"/>
</dbReference>
<dbReference type="InterPro" id="IPR000160">
    <property type="entry name" value="GGDEF_dom"/>
</dbReference>
<dbReference type="InterPro" id="IPR050469">
    <property type="entry name" value="Diguanylate_Cyclase"/>
</dbReference>
<keyword evidence="5" id="KW-0808">Transferase</keyword>
<keyword evidence="3" id="KW-0175">Coiled coil</keyword>
<keyword evidence="6" id="KW-1185">Reference proteome</keyword>
<dbReference type="Pfam" id="PF00990">
    <property type="entry name" value="GGDEF"/>
    <property type="match status" value="1"/>
</dbReference>
<dbReference type="SMART" id="SM00267">
    <property type="entry name" value="GGDEF"/>
    <property type="match status" value="1"/>
</dbReference>
<name>A0ABT9GNK3_9GAMM</name>
<organism evidence="5 6">
    <name type="scientific">Alkalimonas delamerensis</name>
    <dbReference type="NCBI Taxonomy" id="265981"/>
    <lineage>
        <taxon>Bacteria</taxon>
        <taxon>Pseudomonadati</taxon>
        <taxon>Pseudomonadota</taxon>
        <taxon>Gammaproteobacteria</taxon>
        <taxon>Alkalimonas</taxon>
    </lineage>
</organism>
<evidence type="ECO:0000256" key="2">
    <source>
        <dbReference type="ARBA" id="ARBA00034247"/>
    </source>
</evidence>
<dbReference type="NCBIfam" id="TIGR00254">
    <property type="entry name" value="GGDEF"/>
    <property type="match status" value="1"/>
</dbReference>
<dbReference type="RefSeq" id="WP_305944514.1">
    <property type="nucleotide sequence ID" value="NZ_JAUZVY010000002.1"/>
</dbReference>